<dbReference type="PANTHER" id="PTHR43071">
    <property type="entry name" value="2-AMINO-4-HYDROXY-6-HYDROXYMETHYLDIHYDROPTERIDINE PYROPHOSPHOKINASE"/>
    <property type="match status" value="1"/>
</dbReference>
<keyword evidence="5" id="KW-0808">Transferase</keyword>
<evidence type="ECO:0000256" key="11">
    <source>
        <dbReference type="ARBA" id="ARBA00029766"/>
    </source>
</evidence>
<dbReference type="AlphaFoldDB" id="A0A9D1XU15"/>
<evidence type="ECO:0000256" key="4">
    <source>
        <dbReference type="ARBA" id="ARBA00016218"/>
    </source>
</evidence>
<evidence type="ECO:0000313" key="15">
    <source>
        <dbReference type="Proteomes" id="UP000823847"/>
    </source>
</evidence>
<gene>
    <name evidence="14" type="ORF">H9848_12065</name>
</gene>
<dbReference type="GO" id="GO:0016301">
    <property type="term" value="F:kinase activity"/>
    <property type="evidence" value="ECO:0007669"/>
    <property type="project" value="UniProtKB-KW"/>
</dbReference>
<keyword evidence="7" id="KW-0418">Kinase</keyword>
<keyword evidence="9" id="KW-0289">Folate biosynthesis</keyword>
<comment type="similarity">
    <text evidence="2">Belongs to the HPPK family.</text>
</comment>
<name>A0A9D1XU15_9BACT</name>
<evidence type="ECO:0000256" key="3">
    <source>
        <dbReference type="ARBA" id="ARBA00013253"/>
    </source>
</evidence>
<dbReference type="GO" id="GO:0046656">
    <property type="term" value="P:folic acid biosynthetic process"/>
    <property type="evidence" value="ECO:0007669"/>
    <property type="project" value="UniProtKB-KW"/>
</dbReference>
<evidence type="ECO:0000256" key="2">
    <source>
        <dbReference type="ARBA" id="ARBA00005810"/>
    </source>
</evidence>
<keyword evidence="6" id="KW-0547">Nucleotide-binding</keyword>
<protein>
    <recommendedName>
        <fullName evidence="4">2-amino-4-hydroxy-6-hydroxymethyldihydropteridine pyrophosphokinase</fullName>
        <ecNumber evidence="3">2.7.6.3</ecNumber>
    </recommendedName>
    <alternativeName>
        <fullName evidence="11">6-hydroxymethyl-7,8-dihydropterin pyrophosphokinase</fullName>
    </alternativeName>
    <alternativeName>
        <fullName evidence="12">7,8-dihydro-6-hydroxymethylpterin-pyrophosphokinase</fullName>
    </alternativeName>
</protein>
<evidence type="ECO:0000256" key="12">
    <source>
        <dbReference type="ARBA" id="ARBA00033413"/>
    </source>
</evidence>
<dbReference type="InterPro" id="IPR035907">
    <property type="entry name" value="Hppk_sf"/>
</dbReference>
<dbReference type="Pfam" id="PF01288">
    <property type="entry name" value="HPPK"/>
    <property type="match status" value="1"/>
</dbReference>
<reference evidence="14" key="1">
    <citation type="journal article" date="2021" name="PeerJ">
        <title>Extensive microbial diversity within the chicken gut microbiome revealed by metagenomics and culture.</title>
        <authorList>
            <person name="Gilroy R."/>
            <person name="Ravi A."/>
            <person name="Getino M."/>
            <person name="Pursley I."/>
            <person name="Horton D.L."/>
            <person name="Alikhan N.F."/>
            <person name="Baker D."/>
            <person name="Gharbi K."/>
            <person name="Hall N."/>
            <person name="Watson M."/>
            <person name="Adriaenssens E.M."/>
            <person name="Foster-Nyarko E."/>
            <person name="Jarju S."/>
            <person name="Secka A."/>
            <person name="Antonio M."/>
            <person name="Oren A."/>
            <person name="Chaudhuri R.R."/>
            <person name="La Ragione R."/>
            <person name="Hildebrand F."/>
            <person name="Pallen M.J."/>
        </authorList>
    </citation>
    <scope>NUCLEOTIDE SEQUENCE</scope>
    <source>
        <strain evidence="14">ChiHecec2B26-12326</strain>
    </source>
</reference>
<dbReference type="SUPFAM" id="SSF55083">
    <property type="entry name" value="6-hydroxymethyl-7,8-dihydropterin pyrophosphokinase, HPPK"/>
    <property type="match status" value="1"/>
</dbReference>
<evidence type="ECO:0000313" key="14">
    <source>
        <dbReference type="EMBL" id="HIX87321.1"/>
    </source>
</evidence>
<dbReference type="GO" id="GO:0005524">
    <property type="term" value="F:ATP binding"/>
    <property type="evidence" value="ECO:0007669"/>
    <property type="project" value="UniProtKB-KW"/>
</dbReference>
<feature type="domain" description="7,8-dihydro-6-hydroxymethylpterin-pyrophosphokinase" evidence="13">
    <location>
        <begin position="15"/>
        <end position="123"/>
    </location>
</feature>
<dbReference type="Gene3D" id="3.30.70.560">
    <property type="entry name" value="7,8-Dihydro-6-hydroxymethylpterin-pyrophosphokinase HPPK"/>
    <property type="match status" value="1"/>
</dbReference>
<sequence length="134" mass="15264">MANERNEERGVEVLLGLGANVDRERNLGRAREMLRARFPAIRFSEPVYTAPEDFPFPEPFLNQVALLYTDEVPEAVAAALKRIERAVGRRPEDKVRGRVPIDIDLLCWDGRVLRPGDMARAYIREGMLGLGKRF</sequence>
<dbReference type="GO" id="GO:0003848">
    <property type="term" value="F:2-amino-4-hydroxy-6-hydroxymethyldihydropteridine diphosphokinase activity"/>
    <property type="evidence" value="ECO:0007669"/>
    <property type="project" value="UniProtKB-EC"/>
</dbReference>
<evidence type="ECO:0000256" key="6">
    <source>
        <dbReference type="ARBA" id="ARBA00022741"/>
    </source>
</evidence>
<evidence type="ECO:0000256" key="9">
    <source>
        <dbReference type="ARBA" id="ARBA00022909"/>
    </source>
</evidence>
<evidence type="ECO:0000259" key="13">
    <source>
        <dbReference type="Pfam" id="PF01288"/>
    </source>
</evidence>
<comment type="caution">
    <text evidence="14">The sequence shown here is derived from an EMBL/GenBank/DDBJ whole genome shotgun (WGS) entry which is preliminary data.</text>
</comment>
<evidence type="ECO:0000256" key="1">
    <source>
        <dbReference type="ARBA" id="ARBA00005051"/>
    </source>
</evidence>
<reference evidence="14" key="2">
    <citation type="submission" date="2021-04" db="EMBL/GenBank/DDBJ databases">
        <authorList>
            <person name="Gilroy R."/>
        </authorList>
    </citation>
    <scope>NUCLEOTIDE SEQUENCE</scope>
    <source>
        <strain evidence="14">ChiHecec2B26-12326</strain>
    </source>
</reference>
<evidence type="ECO:0000256" key="10">
    <source>
        <dbReference type="ARBA" id="ARBA00029409"/>
    </source>
</evidence>
<organism evidence="14 15">
    <name type="scientific">Candidatus Parabacteroides intestinigallinarum</name>
    <dbReference type="NCBI Taxonomy" id="2838722"/>
    <lineage>
        <taxon>Bacteria</taxon>
        <taxon>Pseudomonadati</taxon>
        <taxon>Bacteroidota</taxon>
        <taxon>Bacteroidia</taxon>
        <taxon>Bacteroidales</taxon>
        <taxon>Tannerellaceae</taxon>
        <taxon>Parabacteroides</taxon>
    </lineage>
</organism>
<dbReference type="Proteomes" id="UP000823847">
    <property type="component" value="Unassembled WGS sequence"/>
</dbReference>
<evidence type="ECO:0000256" key="8">
    <source>
        <dbReference type="ARBA" id="ARBA00022840"/>
    </source>
</evidence>
<accession>A0A9D1XU15</accession>
<comment type="pathway">
    <text evidence="1">Cofactor biosynthesis; tetrahydrofolate biosynthesis; 2-amino-4-hydroxy-6-hydroxymethyl-7,8-dihydropteridine diphosphate from 7,8-dihydroneopterin triphosphate: step 4/4.</text>
</comment>
<dbReference type="InterPro" id="IPR000550">
    <property type="entry name" value="Hppk"/>
</dbReference>
<evidence type="ECO:0000256" key="5">
    <source>
        <dbReference type="ARBA" id="ARBA00022679"/>
    </source>
</evidence>
<evidence type="ECO:0000256" key="7">
    <source>
        <dbReference type="ARBA" id="ARBA00022777"/>
    </source>
</evidence>
<proteinExistence type="inferred from homology"/>
<dbReference type="EC" id="2.7.6.3" evidence="3"/>
<keyword evidence="8" id="KW-0067">ATP-binding</keyword>
<comment type="function">
    <text evidence="10">Catalyzes the transfer of pyrophosphate from adenosine triphosphate (ATP) to 6-hydroxymethyl-7,8-dihydropterin, an enzymatic step in folate biosynthesis pathway.</text>
</comment>
<dbReference type="PANTHER" id="PTHR43071:SF1">
    <property type="entry name" value="2-AMINO-4-HYDROXY-6-HYDROXYMETHYLDIHYDROPTERIDINE PYROPHOSPHOKINASE"/>
    <property type="match status" value="1"/>
</dbReference>
<dbReference type="EMBL" id="DXEN01000088">
    <property type="protein sequence ID" value="HIX87321.1"/>
    <property type="molecule type" value="Genomic_DNA"/>
</dbReference>